<protein>
    <submittedName>
        <fullName evidence="10">Tetratricopeptide repeat protein</fullName>
    </submittedName>
</protein>
<evidence type="ECO:0000256" key="9">
    <source>
        <dbReference type="SAM" id="Phobius"/>
    </source>
</evidence>
<evidence type="ECO:0000256" key="6">
    <source>
        <dbReference type="ARBA" id="ARBA00022989"/>
    </source>
</evidence>
<feature type="transmembrane region" description="Helical" evidence="9">
    <location>
        <begin position="157"/>
        <end position="175"/>
    </location>
</feature>
<dbReference type="InterPro" id="IPR019734">
    <property type="entry name" value="TPR_rpt"/>
</dbReference>
<evidence type="ECO:0000256" key="2">
    <source>
        <dbReference type="ARBA" id="ARBA00022475"/>
    </source>
</evidence>
<dbReference type="PANTHER" id="PTHR33908">
    <property type="entry name" value="MANNOSYLTRANSFERASE YKCB-RELATED"/>
    <property type="match status" value="1"/>
</dbReference>
<dbReference type="InterPro" id="IPR050297">
    <property type="entry name" value="LipidA_mod_glycosyltrf_83"/>
</dbReference>
<reference evidence="10 11" key="1">
    <citation type="journal article" date="2024" name="Appl. Environ. Microbiol.">
        <title>Pontiella agarivorans sp. nov., a novel marine anaerobic bacterium capable of degrading macroalgal polysaccharides and fixing nitrogen.</title>
        <authorList>
            <person name="Liu N."/>
            <person name="Kivenson V."/>
            <person name="Peng X."/>
            <person name="Cui Z."/>
            <person name="Lankiewicz T.S."/>
            <person name="Gosselin K.M."/>
            <person name="English C.J."/>
            <person name="Blair E.M."/>
            <person name="O'Malley M.A."/>
            <person name="Valentine D.L."/>
        </authorList>
    </citation>
    <scope>NUCLEOTIDE SEQUENCE [LARGE SCALE GENOMIC DNA]</scope>
    <source>
        <strain evidence="10 11">NLcol2</strain>
    </source>
</reference>
<gene>
    <name evidence="10" type="ORF">P9H32_12180</name>
</gene>
<evidence type="ECO:0000256" key="5">
    <source>
        <dbReference type="ARBA" id="ARBA00022692"/>
    </source>
</evidence>
<dbReference type="Gene3D" id="1.25.40.10">
    <property type="entry name" value="Tetratricopeptide repeat domain"/>
    <property type="match status" value="1"/>
</dbReference>
<comment type="subcellular location">
    <subcellularLocation>
        <location evidence="1">Cell membrane</location>
        <topology evidence="1">Multi-pass membrane protein</topology>
    </subcellularLocation>
</comment>
<keyword evidence="7 9" id="KW-0472">Membrane</keyword>
<dbReference type="PROSITE" id="PS50005">
    <property type="entry name" value="TPR"/>
    <property type="match status" value="1"/>
</dbReference>
<evidence type="ECO:0000256" key="1">
    <source>
        <dbReference type="ARBA" id="ARBA00004651"/>
    </source>
</evidence>
<name>A0ABU5MYU1_9BACT</name>
<keyword evidence="3" id="KW-0328">Glycosyltransferase</keyword>
<feature type="transmembrane region" description="Helical" evidence="9">
    <location>
        <begin position="132"/>
        <end position="150"/>
    </location>
</feature>
<keyword evidence="11" id="KW-1185">Reference proteome</keyword>
<evidence type="ECO:0000256" key="3">
    <source>
        <dbReference type="ARBA" id="ARBA00022676"/>
    </source>
</evidence>
<dbReference type="PANTHER" id="PTHR33908:SF11">
    <property type="entry name" value="MEMBRANE PROTEIN"/>
    <property type="match status" value="1"/>
</dbReference>
<keyword evidence="2" id="KW-1003">Cell membrane</keyword>
<keyword evidence="4" id="KW-0808">Transferase</keyword>
<evidence type="ECO:0000256" key="8">
    <source>
        <dbReference type="PROSITE-ProRule" id="PRU00339"/>
    </source>
</evidence>
<feature type="transmembrane region" description="Helical" evidence="9">
    <location>
        <begin position="79"/>
        <end position="102"/>
    </location>
</feature>
<evidence type="ECO:0000313" key="10">
    <source>
        <dbReference type="EMBL" id="MDZ8119380.1"/>
    </source>
</evidence>
<proteinExistence type="predicted"/>
<dbReference type="EMBL" id="JARVCO010000010">
    <property type="protein sequence ID" value="MDZ8119380.1"/>
    <property type="molecule type" value="Genomic_DNA"/>
</dbReference>
<dbReference type="SUPFAM" id="SSF48452">
    <property type="entry name" value="TPR-like"/>
    <property type="match status" value="1"/>
</dbReference>
<dbReference type="InterPro" id="IPR011990">
    <property type="entry name" value="TPR-like_helical_dom_sf"/>
</dbReference>
<evidence type="ECO:0000256" key="4">
    <source>
        <dbReference type="ARBA" id="ARBA00022679"/>
    </source>
</evidence>
<feature type="transmembrane region" description="Helical" evidence="9">
    <location>
        <begin position="181"/>
        <end position="198"/>
    </location>
</feature>
<feature type="transmembrane region" description="Helical" evidence="9">
    <location>
        <begin position="361"/>
        <end position="378"/>
    </location>
</feature>
<dbReference type="Proteomes" id="UP001290861">
    <property type="component" value="Unassembled WGS sequence"/>
</dbReference>
<keyword evidence="5 9" id="KW-0812">Transmembrane</keyword>
<feature type="transmembrane region" description="Helical" evidence="9">
    <location>
        <begin position="210"/>
        <end position="232"/>
    </location>
</feature>
<evidence type="ECO:0000313" key="11">
    <source>
        <dbReference type="Proteomes" id="UP001290861"/>
    </source>
</evidence>
<feature type="transmembrane region" description="Helical" evidence="9">
    <location>
        <begin position="109"/>
        <end position="126"/>
    </location>
</feature>
<feature type="transmembrane region" description="Helical" evidence="9">
    <location>
        <begin position="411"/>
        <end position="429"/>
    </location>
</feature>
<organism evidence="10 11">
    <name type="scientific">Pontiella agarivorans</name>
    <dbReference type="NCBI Taxonomy" id="3038953"/>
    <lineage>
        <taxon>Bacteria</taxon>
        <taxon>Pseudomonadati</taxon>
        <taxon>Kiritimatiellota</taxon>
        <taxon>Kiritimatiellia</taxon>
        <taxon>Kiritimatiellales</taxon>
        <taxon>Pontiellaceae</taxon>
        <taxon>Pontiella</taxon>
    </lineage>
</organism>
<feature type="repeat" description="TPR" evidence="8">
    <location>
        <begin position="533"/>
        <end position="566"/>
    </location>
</feature>
<dbReference type="RefSeq" id="WP_322609164.1">
    <property type="nucleotide sequence ID" value="NZ_JARVCO010000010.1"/>
</dbReference>
<comment type="caution">
    <text evidence="10">The sequence shown here is derived from an EMBL/GenBank/DDBJ whole genome shotgun (WGS) entry which is preliminary data.</text>
</comment>
<accession>A0ABU5MYU1</accession>
<keyword evidence="6 9" id="KW-1133">Transmembrane helix</keyword>
<keyword evidence="8" id="KW-0802">TPR repeat</keyword>
<feature type="transmembrane region" description="Helical" evidence="9">
    <location>
        <begin position="441"/>
        <end position="459"/>
    </location>
</feature>
<dbReference type="SMART" id="SM00028">
    <property type="entry name" value="TPR"/>
    <property type="match status" value="4"/>
</dbReference>
<feature type="transmembrane region" description="Helical" evidence="9">
    <location>
        <begin position="385"/>
        <end position="405"/>
    </location>
</feature>
<dbReference type="Pfam" id="PF13414">
    <property type="entry name" value="TPR_11"/>
    <property type="match status" value="1"/>
</dbReference>
<evidence type="ECO:0000256" key="7">
    <source>
        <dbReference type="ARBA" id="ARBA00023136"/>
    </source>
</evidence>
<sequence>MKSKPLFYLALSALIVRALYFFQELASPFFLRPLLDQHYYDLCARQLAGGGGDLIDGFRPLLYPLFLSGFYRIAPDSGILLSVMAQMALGVGITVLVAALSMRIFSNRTAGILAGLFFCLSAPPLYFEGQLLITTLFSFLLLVLSYVVCLAMNTKPIAKSAALWLAAGILLGLSAQARPNALPLILFFPMLGIFRWLQLRTHSRPPTTRLLSLLPLLALPGLLLIQILFGMINAQYSGKFSLMTQAGGINFYLGNSKNADGMIPRQDRYVVYEGEYRDPIQVMAEEGYREATGETGTLSQEKVSNHWKTKTIEEIKADPARWIGLMAKKTWLMFWNHEVPNNRSFEFAATEDSTLLKWLPVRWWLLLSLFPWGIAALIKQRQHEQILWIGSFLVLLSGTIILFFVNSRFRIPLWPGMAIVAGGGALYFWESIKEKSIPLTPVLFSIILLPLSLINWFNIPADPIEHDLSMRSSAYYDRGQYEQALADINRCLERVDNNPGYYFRQANILLAMEQNGAAIQSYLKAIKLNNTDPIFHNNLGIAFENSGQFEHAETAYNKALSLRPNHTAARTNLMLLYIRTDNLGKAKIILRQLLSENGRNPTLLCAHAIIAYKETGNPQALKSAQELNSTLAKDLLH</sequence>